<dbReference type="AlphaFoldDB" id="A0AAX3TCB5"/>
<protein>
    <recommendedName>
        <fullName evidence="1">ApeA N-terminal domain-containing protein</fullName>
    </recommendedName>
</protein>
<dbReference type="Proteomes" id="UP001152308">
    <property type="component" value="Unassembled WGS sequence"/>
</dbReference>
<evidence type="ECO:0000313" key="3">
    <source>
        <dbReference type="EMBL" id="WFP26810.1"/>
    </source>
</evidence>
<organism evidence="3 5">
    <name type="scientific">Gordonia hongkongensis</name>
    <dbReference type="NCBI Taxonomy" id="1701090"/>
    <lineage>
        <taxon>Bacteria</taxon>
        <taxon>Bacillati</taxon>
        <taxon>Actinomycetota</taxon>
        <taxon>Actinomycetes</taxon>
        <taxon>Mycobacteriales</taxon>
        <taxon>Gordoniaceae</taxon>
        <taxon>Gordonia</taxon>
    </lineage>
</organism>
<reference evidence="2" key="2">
    <citation type="submission" date="2022-01" db="EMBL/GenBank/DDBJ databases">
        <authorList>
            <person name="Sanchez-Suarez J."/>
            <person name="Villamil L."/>
            <person name="Diaz L.E."/>
        </authorList>
    </citation>
    <scope>NUCLEOTIDE SEQUENCE</scope>
    <source>
        <strain evidence="2">EUFUS-Z928</strain>
    </source>
</reference>
<feature type="domain" description="ApeA N-terminal" evidence="1">
    <location>
        <begin position="5"/>
        <end position="157"/>
    </location>
</feature>
<name>A0AAX3TCB5_9ACTN</name>
<gene>
    <name evidence="2" type="ORF">L2299_06445</name>
    <name evidence="3" type="ORF">P9A14_10155</name>
</gene>
<reference evidence="3" key="3">
    <citation type="submission" date="2023-04" db="EMBL/GenBank/DDBJ databases">
        <title>Complete genome sequence of a phthalic acid esters degrading bacterial strain.</title>
        <authorList>
            <person name="Weng L."/>
            <person name="Jia Y."/>
            <person name="Ren L."/>
        </authorList>
    </citation>
    <scope>NUCLEOTIDE SEQUENCE</scope>
    <source>
        <strain evidence="3">RL-LY01</strain>
    </source>
</reference>
<accession>A0AAX3TCB5</accession>
<dbReference type="RefSeq" id="WP_165630182.1">
    <property type="nucleotide sequence ID" value="NZ_CP121270.1"/>
</dbReference>
<dbReference type="EMBL" id="JAKJLQ010000003">
    <property type="protein sequence ID" value="MDF6100687.1"/>
    <property type="molecule type" value="Genomic_DNA"/>
</dbReference>
<dbReference type="Proteomes" id="UP001213504">
    <property type="component" value="Chromosome"/>
</dbReference>
<proteinExistence type="predicted"/>
<dbReference type="Pfam" id="PF18862">
    <property type="entry name" value="ApeA_NTD1"/>
    <property type="match status" value="1"/>
</dbReference>
<evidence type="ECO:0000313" key="4">
    <source>
        <dbReference type="Proteomes" id="UP001152308"/>
    </source>
</evidence>
<keyword evidence="4" id="KW-1185">Reference proteome</keyword>
<sequence>MESLETTGEFWSSGNEARRVPGTLTWESGARARLKLKHRVIDELNEPAEITETGELRISHRADPASIVQDGVPRVLLGDTETGPVTGIDSYLQHLPKNLFDFETPPLQQVWDPYTLIVGAHLPTGHAATLDAVRFTLDSPGWWEQLPDAGSATSDAGELLCERGDDELVWLEFRPSFTLRLRSADRAVRSVMTLMKLAVAVDLTPLYVQVRETGQSDWLDVKTRDQDPSKTSWPSPRDLLPPTSVTLERIAGWLAIEQTMDGLAAAVANPVEKQAMQVQGLVACSLIEGIHKRIVGGKKAYIDRVRDLHATAQRIAPEITEPVAKWDEVIRNARNDLAHHNTGRPFEEQVYNWMIAESSAIWVLRLCLLSHAGFTDQEIADALSDHQRYEFYRENLKMRVKERTDELAAISSGAP</sequence>
<reference evidence="2" key="1">
    <citation type="journal article" date="2022" name="Data Brief">
        <title>Draft genome sequence data of Gordonia hongkongensis strain EUFUS-Z928 isolated from the octocoral Eunicea fusca.</title>
        <authorList>
            <person name="Sanchez-Suarez J."/>
            <person name="Diaz L."/>
            <person name="Melo-Bolivar J."/>
            <person name="Villamil L."/>
        </authorList>
    </citation>
    <scope>NUCLEOTIDE SEQUENCE</scope>
    <source>
        <strain evidence="2">EUFUS-Z928</strain>
    </source>
</reference>
<dbReference type="InterPro" id="IPR041223">
    <property type="entry name" value="ApeA_NTD"/>
</dbReference>
<evidence type="ECO:0000313" key="5">
    <source>
        <dbReference type="Proteomes" id="UP001213504"/>
    </source>
</evidence>
<evidence type="ECO:0000313" key="2">
    <source>
        <dbReference type="EMBL" id="MDF6100687.1"/>
    </source>
</evidence>
<evidence type="ECO:0000259" key="1">
    <source>
        <dbReference type="Pfam" id="PF18862"/>
    </source>
</evidence>
<dbReference type="EMBL" id="CP121270">
    <property type="protein sequence ID" value="WFP26810.1"/>
    <property type="molecule type" value="Genomic_DNA"/>
</dbReference>